<name>A0A6I2KSP9_9BURK</name>
<sequence>MTSHYADVLIGLSYTFLAVSLLCAATREAIASLFQTRAKVLLDGVLTLLHEPDHKSRLRGILPSLSRLLRRHGGFGLDKLGSASLTAEVMRHPLITGMAQRGRMPSYIPSQIFARAFVSTLTAKYGKGKTAAMLLEQVGNEGLTRTLLAIMGEGPDDVAALEAAVRIWYDTVMERISGWYKRRSQFVLFLVGLFYAVAMNIDALQLSQRLWKDDALRDSMVEKAEQIRAAGLPPPLVQPPDAVASGASSALAQAAVAQAKAKDVQQLPIGWPSSRFDGVDGAWPFVIALAMALVGWVATAFAASLGSPFWFDGIGWLLALRGTGAKPASETAAAPPSVTITLPSLRK</sequence>
<proteinExistence type="predicted"/>
<feature type="transmembrane region" description="Helical" evidence="1">
    <location>
        <begin position="282"/>
        <end position="311"/>
    </location>
</feature>
<dbReference type="EMBL" id="WKJK01000001">
    <property type="protein sequence ID" value="MRW88733.1"/>
    <property type="molecule type" value="Genomic_DNA"/>
</dbReference>
<reference evidence="2 3" key="1">
    <citation type="submission" date="2019-11" db="EMBL/GenBank/DDBJ databases">
        <title>Novel species isolated from a subtropical stream in China.</title>
        <authorList>
            <person name="Lu H."/>
        </authorList>
    </citation>
    <scope>NUCLEOTIDE SEQUENCE [LARGE SCALE GENOMIC DNA]</scope>
    <source>
        <strain evidence="2 3">FT80W</strain>
    </source>
</reference>
<keyword evidence="1" id="KW-0812">Transmembrane</keyword>
<feature type="transmembrane region" description="Helical" evidence="1">
    <location>
        <begin position="6"/>
        <end position="25"/>
    </location>
</feature>
<organism evidence="2 3">
    <name type="scientific">Duganella guangzhouensis</name>
    <dbReference type="NCBI Taxonomy" id="2666084"/>
    <lineage>
        <taxon>Bacteria</taxon>
        <taxon>Pseudomonadati</taxon>
        <taxon>Pseudomonadota</taxon>
        <taxon>Betaproteobacteria</taxon>
        <taxon>Burkholderiales</taxon>
        <taxon>Oxalobacteraceae</taxon>
        <taxon>Telluria group</taxon>
        <taxon>Duganella</taxon>
    </lineage>
</organism>
<evidence type="ECO:0000313" key="3">
    <source>
        <dbReference type="Proteomes" id="UP000433309"/>
    </source>
</evidence>
<dbReference type="Proteomes" id="UP000433309">
    <property type="component" value="Unassembled WGS sequence"/>
</dbReference>
<feature type="transmembrane region" description="Helical" evidence="1">
    <location>
        <begin position="186"/>
        <end position="206"/>
    </location>
</feature>
<accession>A0A6I2KSP9</accession>
<protein>
    <submittedName>
        <fullName evidence="2">Uncharacterized protein</fullName>
    </submittedName>
</protein>
<comment type="caution">
    <text evidence="2">The sequence shown here is derived from an EMBL/GenBank/DDBJ whole genome shotgun (WGS) entry which is preliminary data.</text>
</comment>
<keyword evidence="1" id="KW-1133">Transmembrane helix</keyword>
<evidence type="ECO:0000313" key="2">
    <source>
        <dbReference type="EMBL" id="MRW88733.1"/>
    </source>
</evidence>
<dbReference type="RefSeq" id="WP_154372551.1">
    <property type="nucleotide sequence ID" value="NZ_WKJK01000001.1"/>
</dbReference>
<dbReference type="AlphaFoldDB" id="A0A6I2KSP9"/>
<keyword evidence="1" id="KW-0472">Membrane</keyword>
<gene>
    <name evidence="2" type="ORF">GJ699_01895</name>
</gene>
<keyword evidence="3" id="KW-1185">Reference proteome</keyword>
<evidence type="ECO:0000256" key="1">
    <source>
        <dbReference type="SAM" id="Phobius"/>
    </source>
</evidence>